<comment type="similarity">
    <text evidence="1 4">Belongs to the Frigida family.</text>
</comment>
<evidence type="ECO:0000313" key="6">
    <source>
        <dbReference type="EMBL" id="KMZ74355.1"/>
    </source>
</evidence>
<accession>A0A0K9Q1L8</accession>
<keyword evidence="3 4" id="KW-0287">Flowering</keyword>
<dbReference type="OrthoDB" id="1166059at2759"/>
<evidence type="ECO:0000256" key="1">
    <source>
        <dbReference type="ARBA" id="ARBA00008956"/>
    </source>
</evidence>
<protein>
    <recommendedName>
        <fullName evidence="4">FRIGIDA-like protein</fullName>
    </recommendedName>
</protein>
<dbReference type="Proteomes" id="UP000036987">
    <property type="component" value="Unassembled WGS sequence"/>
</dbReference>
<evidence type="ECO:0000256" key="5">
    <source>
        <dbReference type="SAM" id="MobiDB-lite"/>
    </source>
</evidence>
<dbReference type="Pfam" id="PF07899">
    <property type="entry name" value="Frigida"/>
    <property type="match status" value="1"/>
</dbReference>
<evidence type="ECO:0000313" key="7">
    <source>
        <dbReference type="Proteomes" id="UP000036987"/>
    </source>
</evidence>
<evidence type="ECO:0000256" key="4">
    <source>
        <dbReference type="RuleBase" id="RU364012"/>
    </source>
</evidence>
<evidence type="ECO:0000256" key="2">
    <source>
        <dbReference type="ARBA" id="ARBA00022782"/>
    </source>
</evidence>
<dbReference type="AlphaFoldDB" id="A0A0K9Q1L8"/>
<feature type="region of interest" description="Disordered" evidence="5">
    <location>
        <begin position="356"/>
        <end position="380"/>
    </location>
</feature>
<evidence type="ECO:0000256" key="3">
    <source>
        <dbReference type="ARBA" id="ARBA00023089"/>
    </source>
</evidence>
<proteinExistence type="inferred from homology"/>
<dbReference type="OMA" id="CERMDGK"/>
<dbReference type="PANTHER" id="PTHR31791:SF47">
    <property type="entry name" value="INACTIVE FRIGIDA-LIKE PROTEIN 2"/>
    <property type="match status" value="1"/>
</dbReference>
<feature type="compositionally biased region" description="Polar residues" evidence="5">
    <location>
        <begin position="360"/>
        <end position="373"/>
    </location>
</feature>
<dbReference type="GO" id="GO:0009908">
    <property type="term" value="P:flower development"/>
    <property type="evidence" value="ECO:0007669"/>
    <property type="project" value="UniProtKB-KW"/>
</dbReference>
<keyword evidence="2 4" id="KW-0221">Differentiation</keyword>
<sequence length="544" mass="59832">MVSAQSIATQIRAIPEKKEKLRKAYEDLRSLSSAPSFTLTWSDLEDYFTSILSTIDDRFHQFQAKEKSLSPSKSSVSQLESNPREELKLFCVNMDGVGLRSFINDNRKDLANLRAEIAPALRLAADPAKLIMDAMVGFYPSNGLNKGAKEPELHANRRTCILLLEKLNDINPNISDQVKAIASKTALEWKDKITDVAENSVEGWAFLQLLATYKLTNEFHIDGIMEIVIPIARRKPTIDVCKEMGIDDKIPDLIEKLNSKGKYLDAVKFANAFDLMGKFPPVPLLKEYLKASKDAAQDVRKKGNNSAQARNEATAKEISAYKAVIKAIEEYKLENEYPSENLKKQVTRLEQIKIEKKRAATTSNPSSKSQQGIHVQKRSRPDIGAAVSLGSSYSLGSYNQPHLSLGDRGSYLSSIGQYGLTGGPGSIYEHGPSGLHGAPVSNRSPSKSYLYPSESHLTSLYDRPNAYDSRPVSYGYESRQVGFDSRPSGAYDTMSGAYDTIGGAYDNRAASAAYDNMAAGTGPSYGSYSLSSALPPQYSNSKLQ</sequence>
<dbReference type="GO" id="GO:0030154">
    <property type="term" value="P:cell differentiation"/>
    <property type="evidence" value="ECO:0007669"/>
    <property type="project" value="UniProtKB-KW"/>
</dbReference>
<organism evidence="6 7">
    <name type="scientific">Zostera marina</name>
    <name type="common">Eelgrass</name>
    <dbReference type="NCBI Taxonomy" id="29655"/>
    <lineage>
        <taxon>Eukaryota</taxon>
        <taxon>Viridiplantae</taxon>
        <taxon>Streptophyta</taxon>
        <taxon>Embryophyta</taxon>
        <taxon>Tracheophyta</taxon>
        <taxon>Spermatophyta</taxon>
        <taxon>Magnoliopsida</taxon>
        <taxon>Liliopsida</taxon>
        <taxon>Zosteraceae</taxon>
        <taxon>Zostera</taxon>
    </lineage>
</organism>
<gene>
    <name evidence="6" type="ORF">ZOSMA_12G00390</name>
</gene>
<dbReference type="InterPro" id="IPR012474">
    <property type="entry name" value="Frigida"/>
</dbReference>
<dbReference type="PANTHER" id="PTHR31791">
    <property type="entry name" value="FRIGIDA-LIKE PROTEIN 3-RELATED"/>
    <property type="match status" value="1"/>
</dbReference>
<name>A0A0K9Q1L8_ZOSMR</name>
<comment type="caution">
    <text evidence="6">The sequence shown here is derived from an EMBL/GenBank/DDBJ whole genome shotgun (WGS) entry which is preliminary data.</text>
</comment>
<feature type="region of interest" description="Disordered" evidence="5">
    <location>
        <begin position="525"/>
        <end position="544"/>
    </location>
</feature>
<dbReference type="STRING" id="29655.A0A0K9Q1L8"/>
<reference evidence="7" key="1">
    <citation type="journal article" date="2016" name="Nature">
        <title>The genome of the seagrass Zostera marina reveals angiosperm adaptation to the sea.</title>
        <authorList>
            <person name="Olsen J.L."/>
            <person name="Rouze P."/>
            <person name="Verhelst B."/>
            <person name="Lin Y.-C."/>
            <person name="Bayer T."/>
            <person name="Collen J."/>
            <person name="Dattolo E."/>
            <person name="De Paoli E."/>
            <person name="Dittami S."/>
            <person name="Maumus F."/>
            <person name="Michel G."/>
            <person name="Kersting A."/>
            <person name="Lauritano C."/>
            <person name="Lohaus R."/>
            <person name="Toepel M."/>
            <person name="Tonon T."/>
            <person name="Vanneste K."/>
            <person name="Amirebrahimi M."/>
            <person name="Brakel J."/>
            <person name="Bostroem C."/>
            <person name="Chovatia M."/>
            <person name="Grimwood J."/>
            <person name="Jenkins J.W."/>
            <person name="Jueterbock A."/>
            <person name="Mraz A."/>
            <person name="Stam W.T."/>
            <person name="Tice H."/>
            <person name="Bornberg-Bauer E."/>
            <person name="Green P.J."/>
            <person name="Pearson G.A."/>
            <person name="Procaccini G."/>
            <person name="Duarte C.M."/>
            <person name="Schmutz J."/>
            <person name="Reusch T.B.H."/>
            <person name="Van de Peer Y."/>
        </authorList>
    </citation>
    <scope>NUCLEOTIDE SEQUENCE [LARGE SCALE GENOMIC DNA]</scope>
    <source>
        <strain evidence="7">cv. Finnish</strain>
    </source>
</reference>
<dbReference type="EMBL" id="LFYR01000338">
    <property type="protein sequence ID" value="KMZ74355.1"/>
    <property type="molecule type" value="Genomic_DNA"/>
</dbReference>
<keyword evidence="7" id="KW-1185">Reference proteome</keyword>
<keyword evidence="4" id="KW-0217">Developmental protein</keyword>